<reference evidence="1 2" key="1">
    <citation type="submission" date="2020-07" db="EMBL/GenBank/DDBJ databases">
        <title>Taxonomic proposal: Crassvirales, a new order of highly abundant and diverse bacterial viruses.</title>
        <authorList>
            <person name="Shkoporov A.N."/>
            <person name="Stockdale S.R."/>
            <person name="Guerin E."/>
            <person name="Ross R.P."/>
            <person name="Hill C."/>
        </authorList>
    </citation>
    <scope>NUCLEOTIDE SEQUENCE [LARGE SCALE GENOMIC DNA]</scope>
</reference>
<dbReference type="RefSeq" id="YP_010110955.1">
    <property type="nucleotide sequence ID" value="NC_055876.1"/>
</dbReference>
<keyword evidence="2" id="KW-1185">Reference proteome</keyword>
<proteinExistence type="predicted"/>
<protein>
    <submittedName>
        <fullName evidence="1">Uncharacterized protein</fullName>
    </submittedName>
</protein>
<dbReference type="KEGG" id="vg:65129278"/>
<name>A0A7M1RWI8_9CAUD</name>
<organism evidence="1 2">
    <name type="scientific">uncultured phage cr11_1</name>
    <dbReference type="NCBI Taxonomy" id="2772067"/>
    <lineage>
        <taxon>Viruses</taxon>
        <taxon>Duplodnaviria</taxon>
        <taxon>Heunggongvirae</taxon>
        <taxon>Uroviricota</taxon>
        <taxon>Caudoviricetes</taxon>
        <taxon>Crassvirales</taxon>
        <taxon>Intestiviridae</taxon>
        <taxon>Crudevirinae</taxon>
        <taxon>Delmidovirus</taxon>
        <taxon>Delmidovirus splanchnicus</taxon>
    </lineage>
</organism>
<evidence type="ECO:0000313" key="2">
    <source>
        <dbReference type="Proteomes" id="UP000593979"/>
    </source>
</evidence>
<dbReference type="EMBL" id="MT774383">
    <property type="protein sequence ID" value="QOR58797.1"/>
    <property type="molecule type" value="Genomic_DNA"/>
</dbReference>
<dbReference type="Proteomes" id="UP000593979">
    <property type="component" value="Segment"/>
</dbReference>
<dbReference type="GeneID" id="65129278"/>
<sequence>MIVGNPIIMILKAILNWFRLRRDYIANAVDKIPPEIKDALVAWYSPYKQKLTNYDVIEAYTEDFTTWTVNKEGVIANVTSKSITITNVLNLNPLIYDYDTFSVRLRIDGLKNGQGIFFGDNKEYTISENGIYDIDTTENIRTNFIGECNITITQLPTSILKDFSGNKHDAYLYGFKGKLNSGVGIYAQDFKNWSYGSTINKDISTKSYNKFHIVKKKADNWFGFTIGIQKANYYNKPYKLKFNFNKKIDDIIFSVVSTDGNLISTQCFSAIINNGSVVDVPIISEEIFNNQKEHAIYYDFGTNKDIEIDVELIPDYPNQLCYDGKSYAVAYGLPILTDYTVIADRTWFIDKEERVFISKTTGQNGAFIFEYKTPANNKTYSYYQQNDIVIDNNNKVVYQTKNSYNGSPIQAGNKQDTDVLYIGNIRVPDSRSFIGCHGDILLFNRTLTDDELDLVKEHFFGIVRIKDALLTVDGKPIITTDNKYIKVNKK</sequence>
<accession>A0A7M1RWI8</accession>
<evidence type="ECO:0000313" key="1">
    <source>
        <dbReference type="EMBL" id="QOR58797.1"/>
    </source>
</evidence>